<dbReference type="AlphaFoldDB" id="A0A8S2RMV2"/>
<evidence type="ECO:0000313" key="3">
    <source>
        <dbReference type="Proteomes" id="UP000682733"/>
    </source>
</evidence>
<evidence type="ECO:0000313" key="2">
    <source>
        <dbReference type="EMBL" id="CAF4178151.1"/>
    </source>
</evidence>
<dbReference type="PANTHER" id="PTHR46289">
    <property type="entry name" value="52 KDA REPRESSOR OF THE INHIBITOR OF THE PROTEIN KINASE-LIKE PROTEIN-RELATED"/>
    <property type="match status" value="1"/>
</dbReference>
<reference evidence="2" key="1">
    <citation type="submission" date="2021-02" db="EMBL/GenBank/DDBJ databases">
        <authorList>
            <person name="Nowell W R."/>
        </authorList>
    </citation>
    <scope>NUCLEOTIDE SEQUENCE</scope>
</reference>
<sequence length="145" mass="17103">MFALRSEITNYQGEYICLTNKKRLLSLCDTRWVDRNTSIETFLELYIPIVNTLDKFRYGTLKDSTAEQLYHAITNFQHIISTCISCFLLSDIVPISRLLQTETLDFSSANRYVDNLLDIFEQRKRQAQDYFHNVVYSHVDELCKE</sequence>
<name>A0A8S2RMV2_9BILA</name>
<dbReference type="InterPro" id="IPR052958">
    <property type="entry name" value="IFN-induced_PKR_regulator"/>
</dbReference>
<dbReference type="Proteomes" id="UP000677228">
    <property type="component" value="Unassembled WGS sequence"/>
</dbReference>
<evidence type="ECO:0000313" key="1">
    <source>
        <dbReference type="EMBL" id="CAF1368897.1"/>
    </source>
</evidence>
<protein>
    <submittedName>
        <fullName evidence="2">Uncharacterized protein</fullName>
    </submittedName>
</protein>
<dbReference type="Proteomes" id="UP000682733">
    <property type="component" value="Unassembled WGS sequence"/>
</dbReference>
<gene>
    <name evidence="1" type="ORF">OVA965_LOCUS31578</name>
    <name evidence="2" type="ORF">TMI583_LOCUS32413</name>
</gene>
<comment type="caution">
    <text evidence="2">The sequence shown here is derived from an EMBL/GenBank/DDBJ whole genome shotgun (WGS) entry which is preliminary data.</text>
</comment>
<proteinExistence type="predicted"/>
<organism evidence="2 3">
    <name type="scientific">Didymodactylos carnosus</name>
    <dbReference type="NCBI Taxonomy" id="1234261"/>
    <lineage>
        <taxon>Eukaryota</taxon>
        <taxon>Metazoa</taxon>
        <taxon>Spiralia</taxon>
        <taxon>Gnathifera</taxon>
        <taxon>Rotifera</taxon>
        <taxon>Eurotatoria</taxon>
        <taxon>Bdelloidea</taxon>
        <taxon>Philodinida</taxon>
        <taxon>Philodinidae</taxon>
        <taxon>Didymodactylos</taxon>
    </lineage>
</organism>
<accession>A0A8S2RMV2</accession>
<dbReference type="PANTHER" id="PTHR46289:SF14">
    <property type="entry name" value="DUF4371 DOMAIN-CONTAINING PROTEIN"/>
    <property type="match status" value="1"/>
</dbReference>
<dbReference type="EMBL" id="CAJNOK010023862">
    <property type="protein sequence ID" value="CAF1368897.1"/>
    <property type="molecule type" value="Genomic_DNA"/>
</dbReference>
<dbReference type="EMBL" id="CAJOBA010045528">
    <property type="protein sequence ID" value="CAF4178151.1"/>
    <property type="molecule type" value="Genomic_DNA"/>
</dbReference>